<dbReference type="Proteomes" id="UP000001882">
    <property type="component" value="Chromosome"/>
</dbReference>
<dbReference type="EMBL" id="AP011532">
    <property type="protein sequence ID" value="BAI60167.1"/>
    <property type="molecule type" value="Genomic_DNA"/>
</dbReference>
<keyword evidence="1" id="KW-0812">Transmembrane</keyword>
<feature type="transmembrane region" description="Helical" evidence="1">
    <location>
        <begin position="17"/>
        <end position="39"/>
    </location>
</feature>
<evidence type="ECO:0000313" key="3">
    <source>
        <dbReference type="EMBL" id="BAI60167.1"/>
    </source>
</evidence>
<sequence>MKGKWKFMDDERGVENAVYSILMIAIVVIVALMIGSLVLSRGGQLQVLAGTPKASLSGVLNGGASPSLLLNHESGDPLNVAQLSLSVFDDGGVQIGSITVPDTVTPAAISSGMQTSAIQLTGMAITSGNRYTIKISDTQSKQQIGMMVLVAR</sequence>
<dbReference type="InterPro" id="IPR012859">
    <property type="entry name" value="Pilin_N_archaeal"/>
</dbReference>
<keyword evidence="4" id="KW-1185">Reference proteome</keyword>
<organism evidence="3 4">
    <name type="scientific">Methanocella paludicola (strain DSM 17711 / JCM 13418 / NBRC 101707 / SANAE)</name>
    <dbReference type="NCBI Taxonomy" id="304371"/>
    <lineage>
        <taxon>Archaea</taxon>
        <taxon>Methanobacteriati</taxon>
        <taxon>Methanobacteriota</taxon>
        <taxon>Stenosarchaea group</taxon>
        <taxon>Methanomicrobia</taxon>
        <taxon>Methanocellales</taxon>
        <taxon>Methanocellaceae</taxon>
        <taxon>Methanocella</taxon>
    </lineage>
</organism>
<accession>D1YUP5</accession>
<reference evidence="4" key="3">
    <citation type="journal article" date="2011" name="PLoS ONE">
        <title>Genome sequence of a mesophilic hydrogenotrophic methanogen Methanocella paludicola, the first cultivated representative of the order Methanocellales.</title>
        <authorList>
            <person name="Sakai S."/>
            <person name="Takaki Y."/>
            <person name="Shimamura S."/>
            <person name="Sekine M."/>
            <person name="Tajima T."/>
            <person name="Kosugi H."/>
            <person name="Ichikawa N."/>
            <person name="Tasumi E."/>
            <person name="Hiraki A.T."/>
            <person name="Shimizu A."/>
            <person name="Kato Y."/>
            <person name="Nishiko R."/>
            <person name="Mori K."/>
            <person name="Fujita N."/>
            <person name="Imachi H."/>
            <person name="Takai K."/>
        </authorList>
    </citation>
    <scope>NUCLEOTIDE SEQUENCE [LARGE SCALE GENOMIC DNA]</scope>
    <source>
        <strain evidence="4">DSM 17711 / JCM 13418 / NBRC 101707 / SANAE</strain>
    </source>
</reference>
<dbReference type="STRING" id="304371.MCP_0095"/>
<reference evidence="3 4" key="2">
    <citation type="journal article" date="2008" name="Int. J. Syst. Evol. Microbiol.">
        <title>Methanocella paludicola gen. nov., sp. nov., a methane-producing archaeon, the first isolate of the lineage 'Rice Cluster I', and proposal of the new archaeal order Methanocellales ord. nov.</title>
        <authorList>
            <person name="Sakai S."/>
            <person name="Imachi H."/>
            <person name="Hanada S."/>
            <person name="Ohashi A."/>
            <person name="Harada H."/>
            <person name="Kamagata Y."/>
        </authorList>
    </citation>
    <scope>NUCLEOTIDE SEQUENCE [LARGE SCALE GENOMIC DNA]</scope>
    <source>
        <strain evidence="4">DSM 17711 / JCM 13418 / NBRC 101707 / SANAE</strain>
    </source>
</reference>
<name>D1YUP5_METPS</name>
<dbReference type="InParanoid" id="D1YUP5"/>
<evidence type="ECO:0000313" key="4">
    <source>
        <dbReference type="Proteomes" id="UP000001882"/>
    </source>
</evidence>
<gene>
    <name evidence="3" type="ordered locus">MCP_0095</name>
</gene>
<dbReference type="GeneID" id="8680258"/>
<dbReference type="RefSeq" id="WP_012898847.1">
    <property type="nucleotide sequence ID" value="NC_013665.1"/>
</dbReference>
<dbReference type="KEGG" id="mpd:MCP_0095"/>
<protein>
    <recommendedName>
        <fullName evidence="2">Archaeal Type IV pilin N-terminal domain-containing protein</fullName>
    </recommendedName>
</protein>
<evidence type="ECO:0000256" key="1">
    <source>
        <dbReference type="SAM" id="Phobius"/>
    </source>
</evidence>
<proteinExistence type="predicted"/>
<reference evidence="3 4" key="1">
    <citation type="journal article" date="2007" name="Appl. Environ. Microbiol.">
        <title>Isolation of key methanogens for global methane emission from rice paddy fields: a novel isolate affiliated with the clone cluster rice cluster I.</title>
        <authorList>
            <person name="Sakai S."/>
            <person name="Imachi H."/>
            <person name="Sekiguchi Y."/>
            <person name="Ohashi A."/>
            <person name="Harada H."/>
            <person name="Kamagata Y."/>
        </authorList>
    </citation>
    <scope>NUCLEOTIDE SEQUENCE [LARGE SCALE GENOMIC DNA]</scope>
    <source>
        <strain evidence="4">DSM 17711 / JCM 13418 / NBRC 101707 / SANAE</strain>
    </source>
</reference>
<dbReference type="eggNOG" id="arCOG02416">
    <property type="taxonomic scope" value="Archaea"/>
</dbReference>
<feature type="domain" description="Archaeal Type IV pilin N-terminal" evidence="2">
    <location>
        <begin position="20"/>
        <end position="87"/>
    </location>
</feature>
<dbReference type="OrthoDB" id="148032at2157"/>
<dbReference type="AlphaFoldDB" id="D1YUP5"/>
<keyword evidence="1" id="KW-1133">Transmembrane helix</keyword>
<evidence type="ECO:0000259" key="2">
    <source>
        <dbReference type="Pfam" id="PF07790"/>
    </source>
</evidence>
<dbReference type="Pfam" id="PF07790">
    <property type="entry name" value="Pilin_N"/>
    <property type="match status" value="1"/>
</dbReference>
<keyword evidence="1" id="KW-0472">Membrane</keyword>